<evidence type="ECO:0000313" key="2">
    <source>
        <dbReference type="Proteomes" id="UP001339962"/>
    </source>
</evidence>
<dbReference type="RefSeq" id="WP_066146858.1">
    <property type="nucleotide sequence ID" value="NZ_JACIDF010000022.1"/>
</dbReference>
<proteinExistence type="predicted"/>
<name>A0ABD5IY50_9BACL</name>
<organism evidence="1 2">
    <name type="scientific">Anoxybacteroides rupiense</name>
    <dbReference type="NCBI Taxonomy" id="311460"/>
    <lineage>
        <taxon>Bacteria</taxon>
        <taxon>Bacillati</taxon>
        <taxon>Bacillota</taxon>
        <taxon>Bacilli</taxon>
        <taxon>Bacillales</taxon>
        <taxon>Anoxybacillaceae</taxon>
        <taxon>Anoxybacteroides</taxon>
    </lineage>
</organism>
<accession>A0ABD5IY50</accession>
<comment type="caution">
    <text evidence="1">The sequence shown here is derived from an EMBL/GenBank/DDBJ whole genome shotgun (WGS) entry which is preliminary data.</text>
</comment>
<sequence length="204" mass="24021">MVAISIEVMKPEPNIHYELVNEAGNERVYQVSLYNEDDSSIENIRDLLINFLTLKNEFPTYIYFEAFDDFDEDLKFHGVDFQILKLGQIENKKKNFSPIFKVKAQNIEELRTVVDQTYNFAIATLPYYITFTSNLNFDLRKWTFPEQVAIPKFDFTSPTSYIWIGYDGLFFELITNEARYLDSSGFIKELPRYVEVVEVIESYS</sequence>
<dbReference type="Proteomes" id="UP001339962">
    <property type="component" value="Unassembled WGS sequence"/>
</dbReference>
<protein>
    <submittedName>
        <fullName evidence="1">Uncharacterized protein</fullName>
    </submittedName>
</protein>
<reference evidence="1 2" key="1">
    <citation type="submission" date="2023-03" db="EMBL/GenBank/DDBJ databases">
        <title>Bacillus Genome Sequencing.</title>
        <authorList>
            <person name="Dunlap C."/>
        </authorList>
    </citation>
    <scope>NUCLEOTIDE SEQUENCE [LARGE SCALE GENOMIC DNA]</scope>
    <source>
        <strain evidence="1 2">NRS-38</strain>
    </source>
</reference>
<dbReference type="AlphaFoldDB" id="A0ABD5IY50"/>
<gene>
    <name evidence="1" type="ORF">P9850_15890</name>
</gene>
<dbReference type="EMBL" id="JARTLI010000041">
    <property type="protein sequence ID" value="MED5053280.1"/>
    <property type="molecule type" value="Genomic_DNA"/>
</dbReference>
<evidence type="ECO:0000313" key="1">
    <source>
        <dbReference type="EMBL" id="MED5053280.1"/>
    </source>
</evidence>